<dbReference type="Gene3D" id="3.10.129.10">
    <property type="entry name" value="Hotdog Thioesterase"/>
    <property type="match status" value="1"/>
</dbReference>
<dbReference type="SUPFAM" id="SSF54637">
    <property type="entry name" value="Thioesterase/thiol ester dehydrase-isomerase"/>
    <property type="match status" value="1"/>
</dbReference>
<dbReference type="RefSeq" id="WP_381445745.1">
    <property type="nucleotide sequence ID" value="NZ_JBHSNP010000027.1"/>
</dbReference>
<organism evidence="2 3">
    <name type="scientific">Sporosarcina koreensis</name>
    <dbReference type="NCBI Taxonomy" id="334735"/>
    <lineage>
        <taxon>Bacteria</taxon>
        <taxon>Bacillati</taxon>
        <taxon>Bacillota</taxon>
        <taxon>Bacilli</taxon>
        <taxon>Bacillales</taxon>
        <taxon>Caryophanaceae</taxon>
        <taxon>Sporosarcina</taxon>
    </lineage>
</organism>
<evidence type="ECO:0000313" key="3">
    <source>
        <dbReference type="Proteomes" id="UP001596071"/>
    </source>
</evidence>
<name>A0ABW0TZT8_9BACL</name>
<reference evidence="3" key="1">
    <citation type="journal article" date="2019" name="Int. J. Syst. Evol. Microbiol.">
        <title>The Global Catalogue of Microorganisms (GCM) 10K type strain sequencing project: providing services to taxonomists for standard genome sequencing and annotation.</title>
        <authorList>
            <consortium name="The Broad Institute Genomics Platform"/>
            <consortium name="The Broad Institute Genome Sequencing Center for Infectious Disease"/>
            <person name="Wu L."/>
            <person name="Ma J."/>
        </authorList>
    </citation>
    <scope>NUCLEOTIDE SEQUENCE [LARGE SCALE GENOMIC DNA]</scope>
    <source>
        <strain evidence="3">KACC 11299</strain>
    </source>
</reference>
<sequence length="133" mass="14576">MKQGMEVGRTETIEIIVTEDMLAAFEGEVVHPVYSTVAMTYHMEWVSRKIILPFLETHEEGMGASVQLKHLAPSPLGSKVTLTAVLVEFQNNAVITEVTAHNHVGIIGQGIVKQIILPKETIAQKLRDASLSS</sequence>
<feature type="domain" description="Fluoroacetyl-CoA-specific thioesterase-like" evidence="1">
    <location>
        <begin position="17"/>
        <end position="120"/>
    </location>
</feature>
<dbReference type="PIRSF" id="PIRSF014972">
    <property type="entry name" value="FlK"/>
    <property type="match status" value="1"/>
</dbReference>
<dbReference type="Proteomes" id="UP001596071">
    <property type="component" value="Unassembled WGS sequence"/>
</dbReference>
<dbReference type="PANTHER" id="PTHR36934">
    <property type="entry name" value="BLR0278 PROTEIN"/>
    <property type="match status" value="1"/>
</dbReference>
<protein>
    <submittedName>
        <fullName evidence="2">Thioesterase family protein</fullName>
    </submittedName>
</protein>
<dbReference type="EMBL" id="JBHSNP010000027">
    <property type="protein sequence ID" value="MFC5604217.1"/>
    <property type="molecule type" value="Genomic_DNA"/>
</dbReference>
<dbReference type="PANTHER" id="PTHR36934:SF1">
    <property type="entry name" value="THIOESTERASE DOMAIN-CONTAINING PROTEIN"/>
    <property type="match status" value="1"/>
</dbReference>
<dbReference type="InterPro" id="IPR025540">
    <property type="entry name" value="FlK"/>
</dbReference>
<dbReference type="InterPro" id="IPR054485">
    <property type="entry name" value="FlK-like_dom"/>
</dbReference>
<evidence type="ECO:0000259" key="1">
    <source>
        <dbReference type="Pfam" id="PF22636"/>
    </source>
</evidence>
<dbReference type="InterPro" id="IPR029069">
    <property type="entry name" value="HotDog_dom_sf"/>
</dbReference>
<accession>A0ABW0TZT8</accession>
<proteinExistence type="predicted"/>
<comment type="caution">
    <text evidence="2">The sequence shown here is derived from an EMBL/GenBank/DDBJ whole genome shotgun (WGS) entry which is preliminary data.</text>
</comment>
<dbReference type="Pfam" id="PF22636">
    <property type="entry name" value="FlK"/>
    <property type="match status" value="1"/>
</dbReference>
<keyword evidence="3" id="KW-1185">Reference proteome</keyword>
<evidence type="ECO:0000313" key="2">
    <source>
        <dbReference type="EMBL" id="MFC5604217.1"/>
    </source>
</evidence>
<gene>
    <name evidence="2" type="ORF">ACFPTP_13390</name>
</gene>